<dbReference type="PANTHER" id="PTHR43591:SF50">
    <property type="entry name" value="METHYLTRANSFERASE DOMAIN-CONTAINING PROTEIN-RELATED"/>
    <property type="match status" value="1"/>
</dbReference>
<keyword evidence="1" id="KW-0489">Methyltransferase</keyword>
<evidence type="ECO:0000313" key="1">
    <source>
        <dbReference type="EMBL" id="KAF2643470.1"/>
    </source>
</evidence>
<protein>
    <submittedName>
        <fullName evidence="1">S-adenosyl-L-methionine-dependent methyltransferase</fullName>
    </submittedName>
</protein>
<dbReference type="EMBL" id="MU006780">
    <property type="protein sequence ID" value="KAF2643470.1"/>
    <property type="molecule type" value="Genomic_DNA"/>
</dbReference>
<dbReference type="Pfam" id="PF13489">
    <property type="entry name" value="Methyltransf_23"/>
    <property type="match status" value="1"/>
</dbReference>
<dbReference type="GO" id="GO:0008168">
    <property type="term" value="F:methyltransferase activity"/>
    <property type="evidence" value="ECO:0007669"/>
    <property type="project" value="UniProtKB-KW"/>
</dbReference>
<keyword evidence="2" id="KW-1185">Reference proteome</keyword>
<keyword evidence="1" id="KW-0808">Transferase</keyword>
<proteinExistence type="predicted"/>
<dbReference type="CDD" id="cd02440">
    <property type="entry name" value="AdoMet_MTases"/>
    <property type="match status" value="1"/>
</dbReference>
<dbReference type="InterPro" id="IPR029063">
    <property type="entry name" value="SAM-dependent_MTases_sf"/>
</dbReference>
<reference evidence="1" key="1">
    <citation type="journal article" date="2020" name="Stud. Mycol.">
        <title>101 Dothideomycetes genomes: a test case for predicting lifestyles and emergence of pathogens.</title>
        <authorList>
            <person name="Haridas S."/>
            <person name="Albert R."/>
            <person name="Binder M."/>
            <person name="Bloem J."/>
            <person name="Labutti K."/>
            <person name="Salamov A."/>
            <person name="Andreopoulos B."/>
            <person name="Baker S."/>
            <person name="Barry K."/>
            <person name="Bills G."/>
            <person name="Bluhm B."/>
            <person name="Cannon C."/>
            <person name="Castanera R."/>
            <person name="Culley D."/>
            <person name="Daum C."/>
            <person name="Ezra D."/>
            <person name="Gonzalez J."/>
            <person name="Henrissat B."/>
            <person name="Kuo A."/>
            <person name="Liang C."/>
            <person name="Lipzen A."/>
            <person name="Lutzoni F."/>
            <person name="Magnuson J."/>
            <person name="Mondo S."/>
            <person name="Nolan M."/>
            <person name="Ohm R."/>
            <person name="Pangilinan J."/>
            <person name="Park H.-J."/>
            <person name="Ramirez L."/>
            <person name="Alfaro M."/>
            <person name="Sun H."/>
            <person name="Tritt A."/>
            <person name="Yoshinaga Y."/>
            <person name="Zwiers L.-H."/>
            <person name="Turgeon B."/>
            <person name="Goodwin S."/>
            <person name="Spatafora J."/>
            <person name="Crous P."/>
            <person name="Grigoriev I."/>
        </authorList>
    </citation>
    <scope>NUCLEOTIDE SEQUENCE</scope>
    <source>
        <strain evidence="1">CBS 473.64</strain>
    </source>
</reference>
<sequence>MSGHDEPYWLGRASTEQQRLIKQHHLWTKSIGYLLHPSIVKTLPEDARIADIGTGTGIWLSEFSKVSPSTYDLKGYDISSEQFLPAETLPSNVSLEISDFKKPFPKDLHGQFDVVNIRLIIISMGKGVWETTIANLLPLLKPGGAICWTEGNFFVARGFRGASADSTGGHALTRAQTQLNTTLQKRFGFNWPEWSNLYKDAGLVGIEEDVCTERDHRDWVWCCARGTGEFGQREGEGWGGDGGVLECG</sequence>
<dbReference type="Proteomes" id="UP000799753">
    <property type="component" value="Unassembled WGS sequence"/>
</dbReference>
<gene>
    <name evidence="1" type="ORF">P280DRAFT_447101</name>
</gene>
<dbReference type="AlphaFoldDB" id="A0A6A6S7A6"/>
<dbReference type="Gene3D" id="3.40.50.150">
    <property type="entry name" value="Vaccinia Virus protein VP39"/>
    <property type="match status" value="1"/>
</dbReference>
<name>A0A6A6S7A6_9PLEO</name>
<organism evidence="1 2">
    <name type="scientific">Massarina eburnea CBS 473.64</name>
    <dbReference type="NCBI Taxonomy" id="1395130"/>
    <lineage>
        <taxon>Eukaryota</taxon>
        <taxon>Fungi</taxon>
        <taxon>Dikarya</taxon>
        <taxon>Ascomycota</taxon>
        <taxon>Pezizomycotina</taxon>
        <taxon>Dothideomycetes</taxon>
        <taxon>Pleosporomycetidae</taxon>
        <taxon>Pleosporales</taxon>
        <taxon>Massarineae</taxon>
        <taxon>Massarinaceae</taxon>
        <taxon>Massarina</taxon>
    </lineage>
</organism>
<dbReference type="PANTHER" id="PTHR43591">
    <property type="entry name" value="METHYLTRANSFERASE"/>
    <property type="match status" value="1"/>
</dbReference>
<evidence type="ECO:0000313" key="2">
    <source>
        <dbReference type="Proteomes" id="UP000799753"/>
    </source>
</evidence>
<dbReference type="GO" id="GO:0032259">
    <property type="term" value="P:methylation"/>
    <property type="evidence" value="ECO:0007669"/>
    <property type="project" value="UniProtKB-KW"/>
</dbReference>
<dbReference type="SUPFAM" id="SSF53335">
    <property type="entry name" value="S-adenosyl-L-methionine-dependent methyltransferases"/>
    <property type="match status" value="1"/>
</dbReference>
<dbReference type="OrthoDB" id="417697at2759"/>
<accession>A0A6A6S7A6</accession>